<evidence type="ECO:0000256" key="1">
    <source>
        <dbReference type="SAM" id="SignalP"/>
    </source>
</evidence>
<feature type="signal peptide" evidence="1">
    <location>
        <begin position="1"/>
        <end position="23"/>
    </location>
</feature>
<organism evidence="2 3">
    <name type="scientific">Roseicyclus persicicus</name>
    <dbReference type="NCBI Taxonomy" id="2650661"/>
    <lineage>
        <taxon>Bacteria</taxon>
        <taxon>Pseudomonadati</taxon>
        <taxon>Pseudomonadota</taxon>
        <taxon>Alphaproteobacteria</taxon>
        <taxon>Rhodobacterales</taxon>
        <taxon>Roseobacteraceae</taxon>
        <taxon>Roseicyclus</taxon>
    </lineage>
</organism>
<reference evidence="2 3" key="1">
    <citation type="submission" date="2020-04" db="EMBL/GenBank/DDBJ databases">
        <authorList>
            <person name="Yoon J."/>
        </authorList>
    </citation>
    <scope>NUCLEOTIDE SEQUENCE [LARGE SCALE GENOMIC DNA]</scope>
    <source>
        <strain evidence="2 3">KMU-115</strain>
    </source>
</reference>
<keyword evidence="3" id="KW-1185">Reference proteome</keyword>
<gene>
    <name evidence="2" type="ORF">HCU73_09345</name>
</gene>
<evidence type="ECO:0000313" key="2">
    <source>
        <dbReference type="EMBL" id="NKX44794.1"/>
    </source>
</evidence>
<keyword evidence="1" id="KW-0732">Signal</keyword>
<dbReference type="Proteomes" id="UP000526408">
    <property type="component" value="Unassembled WGS sequence"/>
</dbReference>
<sequence>MESALPRPLPVLFSLSVLSVALAGMSPATVTAEGIGLPDAAQLEAQMAEMERPVPGSIWALNPYRNAQTATAADGTTYTLTSLNPHVNAWFVLEVAPASGRSASYHLESGDPAAIALSLAAGDAPALVIDRDGDEMQCRPWEDGELEEARASDLPFAPVCDWSLFVRNPVRGNRTTREAVSQFLRDNVLFGDSIVNLIKGAFYEDAFMVSSEGFEAEEEVDGVALLGSALLSSTPQMRPSMGFDLEGTDGGAMTAGNWYAVEDAPGVYASVMQPGMIAREVFDVRGANGLDGVENRADVYLVAFDLTQFELGYEVGTDHPSLGWSSRPSGGGRHYQGPGPDGFDRPDPLVFNGMLSPNLYERVAATFTGGFKRDHGAWRFGDYATFNWGHHYGFLTHGVLFSRLWPNLATLYVLDDGTVGMRTWTEDDADMLDRMVFARQNGVPLIENGVPGDRVTSWGGGNWSGSAEADLRTLRAGACLRTVGDRPFLIYAYFSTATPSGMARTFQAYQCDYAMLLDMNSQELTYLAVYTRDDGDLETHHLVSGMAESDPRDNGGRIPRFVEAPDNRDFFYLVRRE</sequence>
<name>A0A7X6GZV0_9RHOB</name>
<proteinExistence type="predicted"/>
<protein>
    <submittedName>
        <fullName evidence="2">Uncharacterized protein</fullName>
    </submittedName>
</protein>
<accession>A0A7X6GZV0</accession>
<comment type="caution">
    <text evidence="2">The sequence shown here is derived from an EMBL/GenBank/DDBJ whole genome shotgun (WGS) entry which is preliminary data.</text>
</comment>
<dbReference type="EMBL" id="JAAZQQ010000002">
    <property type="protein sequence ID" value="NKX44794.1"/>
    <property type="molecule type" value="Genomic_DNA"/>
</dbReference>
<feature type="chain" id="PRO_5031119065" evidence="1">
    <location>
        <begin position="24"/>
        <end position="577"/>
    </location>
</feature>
<dbReference type="AlphaFoldDB" id="A0A7X6GZV0"/>
<evidence type="ECO:0000313" key="3">
    <source>
        <dbReference type="Proteomes" id="UP000526408"/>
    </source>
</evidence>